<reference evidence="3" key="1">
    <citation type="submission" date="2020-07" db="EMBL/GenBank/DDBJ databases">
        <title>Huge and variable diversity of episymbiotic CPR bacteria and DPANN archaea in groundwater ecosystems.</title>
        <authorList>
            <person name="He C.Y."/>
            <person name="Keren R."/>
            <person name="Whittaker M."/>
            <person name="Farag I.F."/>
            <person name="Doudna J."/>
            <person name="Cate J.H.D."/>
            <person name="Banfield J.F."/>
        </authorList>
    </citation>
    <scope>NUCLEOTIDE SEQUENCE</scope>
    <source>
        <strain evidence="3">NC_groundwater_1664_Pr3_B-0.1um_52_9</strain>
    </source>
</reference>
<keyword evidence="1" id="KW-0520">NAD</keyword>
<dbReference type="EMBL" id="JACRDE010000276">
    <property type="protein sequence ID" value="MBI5249860.1"/>
    <property type="molecule type" value="Genomic_DNA"/>
</dbReference>
<comment type="caution">
    <text evidence="3">The sequence shown here is derived from an EMBL/GenBank/DDBJ whole genome shotgun (WGS) entry which is preliminary data.</text>
</comment>
<protein>
    <submittedName>
        <fullName evidence="3">NAD-dependent epimerase/dehydratase family protein</fullName>
    </submittedName>
</protein>
<dbReference type="AlphaFoldDB" id="A0A9D6V0L1"/>
<organism evidence="3 4">
    <name type="scientific">Desulfomonile tiedjei</name>
    <dbReference type="NCBI Taxonomy" id="2358"/>
    <lineage>
        <taxon>Bacteria</taxon>
        <taxon>Pseudomonadati</taxon>
        <taxon>Thermodesulfobacteriota</taxon>
        <taxon>Desulfomonilia</taxon>
        <taxon>Desulfomonilales</taxon>
        <taxon>Desulfomonilaceae</taxon>
        <taxon>Desulfomonile</taxon>
    </lineage>
</organism>
<evidence type="ECO:0000259" key="2">
    <source>
        <dbReference type="Pfam" id="PF01370"/>
    </source>
</evidence>
<feature type="domain" description="NAD-dependent epimerase/dehydratase" evidence="2">
    <location>
        <begin position="4"/>
        <end position="247"/>
    </location>
</feature>
<dbReference type="PANTHER" id="PTHR43574">
    <property type="entry name" value="EPIMERASE-RELATED"/>
    <property type="match status" value="1"/>
</dbReference>
<gene>
    <name evidence="3" type="ORF">HY912_10235</name>
</gene>
<dbReference type="InterPro" id="IPR001509">
    <property type="entry name" value="Epimerase_deHydtase"/>
</dbReference>
<proteinExistence type="predicted"/>
<dbReference type="Proteomes" id="UP000807825">
    <property type="component" value="Unassembled WGS sequence"/>
</dbReference>
<dbReference type="PRINTS" id="PR01713">
    <property type="entry name" value="NUCEPIMERASE"/>
</dbReference>
<evidence type="ECO:0000313" key="4">
    <source>
        <dbReference type="Proteomes" id="UP000807825"/>
    </source>
</evidence>
<name>A0A9D6V0L1_9BACT</name>
<dbReference type="SUPFAM" id="SSF51735">
    <property type="entry name" value="NAD(P)-binding Rossmann-fold domains"/>
    <property type="match status" value="1"/>
</dbReference>
<evidence type="ECO:0000256" key="1">
    <source>
        <dbReference type="ARBA" id="ARBA00023027"/>
    </source>
</evidence>
<dbReference type="InterPro" id="IPR036291">
    <property type="entry name" value="NAD(P)-bd_dom_sf"/>
</dbReference>
<sequence>MAVVLLTGSAGFIGFYVTKALLESGDSVIGLDNFNSYYTPELKRARTAILTGYRNFVPVEADLADPDSVRRCFKEHSPDLVFHSAAQAGVRYSLRNPRAYQKSNLEGFINLIEEARLFSVKRFVYASSSSVYGGNTKMPYSEDDPVNSPVSLYAATKRANELIAHSYTHLWKLQTVGLRFFTVYGPWGRPDMAYWSFLEAILNREPIKVFNHGKNRRDFTYIDDIVAGAVAALKIDGLGSYEIINLGNNDPVELMDFIETLERFAGLKAVMEMAPPQPGDVVATYADIRKAQVKLGFQPKTSLKDGLEKFVKWYMDNRDLAEAVRRFRKG</sequence>
<accession>A0A9D6V0L1</accession>
<dbReference type="Gene3D" id="3.40.50.720">
    <property type="entry name" value="NAD(P)-binding Rossmann-like Domain"/>
    <property type="match status" value="1"/>
</dbReference>
<evidence type="ECO:0000313" key="3">
    <source>
        <dbReference type="EMBL" id="MBI5249860.1"/>
    </source>
</evidence>
<dbReference type="Pfam" id="PF01370">
    <property type="entry name" value="Epimerase"/>
    <property type="match status" value="1"/>
</dbReference>